<evidence type="ECO:0000259" key="1">
    <source>
        <dbReference type="Pfam" id="PF02036"/>
    </source>
</evidence>
<sequence>MSRTLIPLKLLLRTIPDRVHSQLFSRICTQLVRGQPFANKLVKLQGKVLQLTFTDTGNCWRFKIEAGALTANLKGDEPVDIHVQGSTKNFLLLATHNEDPDTLFFNQELSLQGNTEDGLYLRNVMDAMEFDTRIHLQNLFGQPVAEVIAPLLQRANIGTRLQALGRRLL</sequence>
<dbReference type="Gene3D" id="3.30.1050.10">
    <property type="entry name" value="SCP2 sterol-binding domain"/>
    <property type="match status" value="1"/>
</dbReference>
<dbReference type="SUPFAM" id="SSF55718">
    <property type="entry name" value="SCP-like"/>
    <property type="match status" value="1"/>
</dbReference>
<dbReference type="EMBL" id="UOFR01000034">
    <property type="protein sequence ID" value="VAW95770.1"/>
    <property type="molecule type" value="Genomic_DNA"/>
</dbReference>
<dbReference type="InterPro" id="IPR003033">
    <property type="entry name" value="SCP2_sterol-bd_dom"/>
</dbReference>
<protein>
    <recommendedName>
        <fullName evidence="1">SCP2 domain-containing protein</fullName>
    </recommendedName>
</protein>
<name>A0A3B1A2I7_9ZZZZ</name>
<dbReference type="InterPro" id="IPR036527">
    <property type="entry name" value="SCP2_sterol-bd_dom_sf"/>
</dbReference>
<reference evidence="2" key="1">
    <citation type="submission" date="2018-06" db="EMBL/GenBank/DDBJ databases">
        <authorList>
            <person name="Zhirakovskaya E."/>
        </authorList>
    </citation>
    <scope>NUCLEOTIDE SEQUENCE</scope>
</reference>
<proteinExistence type="predicted"/>
<dbReference type="AlphaFoldDB" id="A0A3B1A2I7"/>
<organism evidence="2">
    <name type="scientific">hydrothermal vent metagenome</name>
    <dbReference type="NCBI Taxonomy" id="652676"/>
    <lineage>
        <taxon>unclassified sequences</taxon>
        <taxon>metagenomes</taxon>
        <taxon>ecological metagenomes</taxon>
    </lineage>
</organism>
<accession>A0A3B1A2I7</accession>
<evidence type="ECO:0000313" key="2">
    <source>
        <dbReference type="EMBL" id="VAW95770.1"/>
    </source>
</evidence>
<gene>
    <name evidence="2" type="ORF">MNBD_GAMMA21-1542</name>
</gene>
<feature type="domain" description="SCP2" evidence="1">
    <location>
        <begin position="38"/>
        <end position="126"/>
    </location>
</feature>
<dbReference type="Pfam" id="PF02036">
    <property type="entry name" value="SCP2"/>
    <property type="match status" value="1"/>
</dbReference>